<feature type="transmembrane region" description="Helical" evidence="1">
    <location>
        <begin position="252"/>
        <end position="279"/>
    </location>
</feature>
<dbReference type="EMBL" id="JAGQHS010000080">
    <property type="protein sequence ID" value="MCA9757074.1"/>
    <property type="molecule type" value="Genomic_DNA"/>
</dbReference>
<dbReference type="Proteomes" id="UP000739538">
    <property type="component" value="Unassembled WGS sequence"/>
</dbReference>
<organism evidence="2 3">
    <name type="scientific">Eiseniibacteriota bacterium</name>
    <dbReference type="NCBI Taxonomy" id="2212470"/>
    <lineage>
        <taxon>Bacteria</taxon>
        <taxon>Candidatus Eiseniibacteriota</taxon>
    </lineage>
</organism>
<feature type="transmembrane region" description="Helical" evidence="1">
    <location>
        <begin position="291"/>
        <end position="311"/>
    </location>
</feature>
<proteinExistence type="predicted"/>
<evidence type="ECO:0000256" key="1">
    <source>
        <dbReference type="SAM" id="Phobius"/>
    </source>
</evidence>
<reference evidence="2" key="1">
    <citation type="submission" date="2020-04" db="EMBL/GenBank/DDBJ databases">
        <authorList>
            <person name="Zhang T."/>
        </authorList>
    </citation>
    <scope>NUCLEOTIDE SEQUENCE</scope>
    <source>
        <strain evidence="2">HKST-UBA02</strain>
    </source>
</reference>
<feature type="transmembrane region" description="Helical" evidence="1">
    <location>
        <begin position="171"/>
        <end position="192"/>
    </location>
</feature>
<keyword evidence="1" id="KW-1133">Transmembrane helix</keyword>
<comment type="caution">
    <text evidence="2">The sequence shown here is derived from an EMBL/GenBank/DDBJ whole genome shotgun (WGS) entry which is preliminary data.</text>
</comment>
<feature type="transmembrane region" description="Helical" evidence="1">
    <location>
        <begin position="427"/>
        <end position="448"/>
    </location>
</feature>
<feature type="transmembrane region" description="Helical" evidence="1">
    <location>
        <begin position="224"/>
        <end position="240"/>
    </location>
</feature>
<feature type="transmembrane region" description="Helical" evidence="1">
    <location>
        <begin position="373"/>
        <end position="391"/>
    </location>
</feature>
<keyword evidence="1" id="KW-0472">Membrane</keyword>
<accession>A0A956NDP9</accession>
<protein>
    <recommendedName>
        <fullName evidence="4">Glycosyltransferase RgtA/B/C/D-like domain-containing protein</fullName>
    </recommendedName>
</protein>
<evidence type="ECO:0008006" key="4">
    <source>
        <dbReference type="Google" id="ProtNLM"/>
    </source>
</evidence>
<feature type="transmembrane region" description="Helical" evidence="1">
    <location>
        <begin position="346"/>
        <end position="367"/>
    </location>
</feature>
<feature type="transmembrane region" description="Helical" evidence="1">
    <location>
        <begin position="132"/>
        <end position="150"/>
    </location>
</feature>
<name>A0A956NDP9_UNCEI</name>
<gene>
    <name evidence="2" type="ORF">KDA27_14815</name>
</gene>
<feature type="transmembrane region" description="Helical" evidence="1">
    <location>
        <begin position="398"/>
        <end position="421"/>
    </location>
</feature>
<evidence type="ECO:0000313" key="2">
    <source>
        <dbReference type="EMBL" id="MCA9757074.1"/>
    </source>
</evidence>
<dbReference type="AlphaFoldDB" id="A0A956NDP9"/>
<sequence length="576" mass="64054">MRSLVLLIVTAVLIGSMRWGLPSRERNELLLHGTELTSGELAEIRSLTSSYFEQRDEADQFAAEQLEQGVLVPGHRATEIGAELSDVEKLRAVRRFLLSSSAVDERKPYIALARMDPRHGDLDPRGFMYGGAYLYLVGATLLAWETVGWLDAPRDATEAVDHPEQVARMYLAGRLPSLLAFLGVALLLLAWARNRECTREAATLAMVVWVTSTQPLTQALVSKPHVYAAFWVFAATYALHGHSRTQCTRWLAASGLCMGMAAGSSLVSAAAGILFPIVLWERPGLRFWRRLGLVLASMTVAVVVTNPYVLVSPEQYLRTVLQMGSSGGSGHGVLDIGKGWHTLRELLVRGYSFPLGILGAVGSLWQLIRGRGFLRRLSLAFWVLLLGVGSTDGRVRHMIFLGPWLCLFAGIGWVVLFQYVVRRARPAVAKGLTFALLAPGILFFAIFARDSLSDEAWLAPARVWADELATFQTEHGHPAALGIFDRPEPSDHPPFPFLRAPVLNLVENRDPDARPEFVLVGSLYYGEWYWDAHPLRREYALAYELGVRRTDSWLLGFRTRGERTRGRVYRLIPTPA</sequence>
<reference evidence="2" key="2">
    <citation type="journal article" date="2021" name="Microbiome">
        <title>Successional dynamics and alternative stable states in a saline activated sludge microbial community over 9 years.</title>
        <authorList>
            <person name="Wang Y."/>
            <person name="Ye J."/>
            <person name="Ju F."/>
            <person name="Liu L."/>
            <person name="Boyd J.A."/>
            <person name="Deng Y."/>
            <person name="Parks D.H."/>
            <person name="Jiang X."/>
            <person name="Yin X."/>
            <person name="Woodcroft B.J."/>
            <person name="Tyson G.W."/>
            <person name="Hugenholtz P."/>
            <person name="Polz M.F."/>
            <person name="Zhang T."/>
        </authorList>
    </citation>
    <scope>NUCLEOTIDE SEQUENCE</scope>
    <source>
        <strain evidence="2">HKST-UBA02</strain>
    </source>
</reference>
<evidence type="ECO:0000313" key="3">
    <source>
        <dbReference type="Proteomes" id="UP000739538"/>
    </source>
</evidence>
<keyword evidence="1" id="KW-0812">Transmembrane</keyword>